<dbReference type="AlphaFoldDB" id="A0A9R1Q3V7"/>
<dbReference type="Gramene" id="TRITD2Bv1G262950.1">
    <property type="protein sequence ID" value="TRITD2Bv1G262950.1"/>
    <property type="gene ID" value="TRITD2Bv1G262950"/>
</dbReference>
<dbReference type="InterPro" id="IPR017946">
    <property type="entry name" value="PLC-like_Pdiesterase_TIM-brl"/>
</dbReference>
<dbReference type="EMBL" id="LT934114">
    <property type="protein sequence ID" value="VAH54926.1"/>
    <property type="molecule type" value="Genomic_DNA"/>
</dbReference>
<proteinExistence type="predicted"/>
<dbReference type="Gene3D" id="3.20.20.190">
    <property type="entry name" value="Phosphatidylinositol (PI) phosphodiesterase"/>
    <property type="match status" value="1"/>
</dbReference>
<dbReference type="CDD" id="cd08588">
    <property type="entry name" value="PI-PLCc_At5g67130_like"/>
    <property type="match status" value="1"/>
</dbReference>
<dbReference type="GO" id="GO:0008081">
    <property type="term" value="F:phosphoric diester hydrolase activity"/>
    <property type="evidence" value="ECO:0007669"/>
    <property type="project" value="InterPro"/>
</dbReference>
<evidence type="ECO:0000256" key="2">
    <source>
        <dbReference type="SAM" id="SignalP"/>
    </source>
</evidence>
<reference evidence="3 4" key="1">
    <citation type="submission" date="2017-09" db="EMBL/GenBank/DDBJ databases">
        <authorList>
            <consortium name="International Durum Wheat Genome Sequencing Consortium (IDWGSC)"/>
            <person name="Milanesi L."/>
        </authorList>
    </citation>
    <scope>NUCLEOTIDE SEQUENCE [LARGE SCALE GENOMIC DNA]</scope>
    <source>
        <strain evidence="4">cv. Svevo</strain>
    </source>
</reference>
<feature type="compositionally biased region" description="Polar residues" evidence="1">
    <location>
        <begin position="515"/>
        <end position="535"/>
    </location>
</feature>
<evidence type="ECO:0000313" key="4">
    <source>
        <dbReference type="Proteomes" id="UP000324705"/>
    </source>
</evidence>
<dbReference type="PANTHER" id="PTHR13593">
    <property type="match status" value="1"/>
</dbReference>
<feature type="compositionally biased region" description="Low complexity" evidence="1">
    <location>
        <begin position="449"/>
        <end position="492"/>
    </location>
</feature>
<accession>A0A9R1Q3V7</accession>
<dbReference type="Pfam" id="PF26178">
    <property type="entry name" value="PI-PLC_cat"/>
    <property type="match status" value="1"/>
</dbReference>
<evidence type="ECO:0000256" key="1">
    <source>
        <dbReference type="SAM" id="MobiDB-lite"/>
    </source>
</evidence>
<sequence length="602" mass="62383">MAAVAVVGLMARRSGTLLLLLLVIVAAVAGTASGAALVGDKCAAGSQSPCGDGMRCATCTPLAGAGAAVCSRITPVDPKTHGTRLPFNKYTWLTTHNSFAMAGTTSPSGTPVLSTPNQEDTVADQLKNGVRGLMLDTYDYNNDLWLCHSFGGKCYEITAFQRASKVLKDVEGFLNANPDEVVTLFVEEYTGAGALGKALSAAGLTKYLFPPATMPKDGADWPPLKDMIAQNHRLLVFTSKQGREGSDGAAFQWDYVLETQYGGDGLVVGACPKRAESKPMDSKALSLVLLNFFTTNPSQSWACVNNSAPLISKLRACYDASAKRWPNYIAVDFYMRSSGGGAPLATDVANGRLQCGCDSIAYCKANASFGTCALPSSTLSSPPSSPPSPSPPSASSSPKSLPLASSPPSKRSMAPSSSPSAAPARSRSWSSSAALSLFSFMDSTVDPSLSTSVALSPSLSPSSWPSLGSAKPSTLSPLSSPSVSSPSSSLLKKSPKKKSLKSTINVMLVDELDPESTTTDEGATPKASSNSTPNQGMAPEASPNGTPDTGAPQRTLPKSIAEPPTPTTHPEAENTSSAAIRPKTPRRSSLIGTALLVLISLS</sequence>
<feature type="signal peptide" evidence="2">
    <location>
        <begin position="1"/>
        <end position="34"/>
    </location>
</feature>
<dbReference type="PROSITE" id="PS50007">
    <property type="entry name" value="PIPLC_X_DOMAIN"/>
    <property type="match status" value="1"/>
</dbReference>
<dbReference type="SUPFAM" id="SSF51695">
    <property type="entry name" value="PLC-like phosphodiesterases"/>
    <property type="match status" value="1"/>
</dbReference>
<evidence type="ECO:0000313" key="3">
    <source>
        <dbReference type="EMBL" id="VAH54926.1"/>
    </source>
</evidence>
<protein>
    <recommendedName>
        <fullName evidence="5">PI-PLC X domain-containing protein</fullName>
    </recommendedName>
</protein>
<gene>
    <name evidence="3" type="ORF">TRITD_2Bv1G262950</name>
</gene>
<feature type="region of interest" description="Disordered" evidence="1">
    <location>
        <begin position="380"/>
        <end position="425"/>
    </location>
</feature>
<evidence type="ECO:0008006" key="5">
    <source>
        <dbReference type="Google" id="ProtNLM"/>
    </source>
</evidence>
<keyword evidence="4" id="KW-1185">Reference proteome</keyword>
<feature type="chain" id="PRO_5040225930" description="PI-PLC X domain-containing protein" evidence="2">
    <location>
        <begin position="35"/>
        <end position="602"/>
    </location>
</feature>
<feature type="region of interest" description="Disordered" evidence="1">
    <location>
        <begin position="449"/>
        <end position="589"/>
    </location>
</feature>
<organism evidence="3 4">
    <name type="scientific">Triticum turgidum subsp. durum</name>
    <name type="common">Durum wheat</name>
    <name type="synonym">Triticum durum</name>
    <dbReference type="NCBI Taxonomy" id="4567"/>
    <lineage>
        <taxon>Eukaryota</taxon>
        <taxon>Viridiplantae</taxon>
        <taxon>Streptophyta</taxon>
        <taxon>Embryophyta</taxon>
        <taxon>Tracheophyta</taxon>
        <taxon>Spermatophyta</taxon>
        <taxon>Magnoliopsida</taxon>
        <taxon>Liliopsida</taxon>
        <taxon>Poales</taxon>
        <taxon>Poaceae</taxon>
        <taxon>BOP clade</taxon>
        <taxon>Pooideae</taxon>
        <taxon>Triticodae</taxon>
        <taxon>Triticeae</taxon>
        <taxon>Triticinae</taxon>
        <taxon>Triticum</taxon>
    </lineage>
</organism>
<dbReference type="PANTHER" id="PTHR13593:SF48">
    <property type="entry name" value="OS04G0689300 PROTEIN"/>
    <property type="match status" value="1"/>
</dbReference>
<dbReference type="GO" id="GO:0006629">
    <property type="term" value="P:lipid metabolic process"/>
    <property type="evidence" value="ECO:0007669"/>
    <property type="project" value="InterPro"/>
</dbReference>
<name>A0A9R1Q3V7_TRITD</name>
<feature type="compositionally biased region" description="Low complexity" evidence="1">
    <location>
        <begin position="393"/>
        <end position="425"/>
    </location>
</feature>
<dbReference type="Proteomes" id="UP000324705">
    <property type="component" value="Chromosome 2B"/>
</dbReference>
<keyword evidence="2" id="KW-0732">Signal</keyword>
<dbReference type="InterPro" id="IPR051057">
    <property type="entry name" value="PI-PLC_domain"/>
</dbReference>
<feature type="compositionally biased region" description="Pro residues" evidence="1">
    <location>
        <begin position="383"/>
        <end position="392"/>
    </location>
</feature>